<feature type="compositionally biased region" description="Basic and acidic residues" evidence="1">
    <location>
        <begin position="760"/>
        <end position="770"/>
    </location>
</feature>
<reference evidence="2" key="1">
    <citation type="submission" date="2014-11" db="EMBL/GenBank/DDBJ databases">
        <authorList>
            <person name="Otto D Thomas"/>
            <person name="Naeem Raeece"/>
        </authorList>
    </citation>
    <scope>NUCLEOTIDE SEQUENCE</scope>
</reference>
<feature type="region of interest" description="Disordered" evidence="1">
    <location>
        <begin position="192"/>
        <end position="318"/>
    </location>
</feature>
<organism evidence="2">
    <name type="scientific">Chromera velia CCMP2878</name>
    <dbReference type="NCBI Taxonomy" id="1169474"/>
    <lineage>
        <taxon>Eukaryota</taxon>
        <taxon>Sar</taxon>
        <taxon>Alveolata</taxon>
        <taxon>Colpodellida</taxon>
        <taxon>Chromeraceae</taxon>
        <taxon>Chromera</taxon>
    </lineage>
</organism>
<name>A0A0G4GFS9_9ALVE</name>
<evidence type="ECO:0000313" key="2">
    <source>
        <dbReference type="EMBL" id="CEM28378.1"/>
    </source>
</evidence>
<feature type="region of interest" description="Disordered" evidence="1">
    <location>
        <begin position="901"/>
        <end position="975"/>
    </location>
</feature>
<feature type="region of interest" description="Disordered" evidence="1">
    <location>
        <begin position="1589"/>
        <end position="1635"/>
    </location>
</feature>
<feature type="region of interest" description="Disordered" evidence="1">
    <location>
        <begin position="1"/>
        <end position="43"/>
    </location>
</feature>
<dbReference type="VEuPathDB" id="CryptoDB:Cvel_21703"/>
<dbReference type="EMBL" id="CDMZ01001168">
    <property type="protein sequence ID" value="CEM28378.1"/>
    <property type="molecule type" value="Genomic_DNA"/>
</dbReference>
<evidence type="ECO:0000256" key="1">
    <source>
        <dbReference type="SAM" id="MobiDB-lite"/>
    </source>
</evidence>
<feature type="region of interest" description="Disordered" evidence="1">
    <location>
        <begin position="1325"/>
        <end position="1344"/>
    </location>
</feature>
<feature type="region of interest" description="Disordered" evidence="1">
    <location>
        <begin position="362"/>
        <end position="388"/>
    </location>
</feature>
<protein>
    <submittedName>
        <fullName evidence="2">Uncharacterized protein</fullName>
    </submittedName>
</protein>
<feature type="region of interest" description="Disordered" evidence="1">
    <location>
        <begin position="1443"/>
        <end position="1568"/>
    </location>
</feature>
<feature type="compositionally biased region" description="Polar residues" evidence="1">
    <location>
        <begin position="82"/>
        <end position="99"/>
    </location>
</feature>
<accession>A0A0G4GFS9</accession>
<feature type="region of interest" description="Disordered" evidence="1">
    <location>
        <begin position="1647"/>
        <end position="1674"/>
    </location>
</feature>
<feature type="region of interest" description="Disordered" evidence="1">
    <location>
        <begin position="1957"/>
        <end position="1985"/>
    </location>
</feature>
<feature type="compositionally biased region" description="Basic and acidic residues" evidence="1">
    <location>
        <begin position="1178"/>
        <end position="1200"/>
    </location>
</feature>
<feature type="compositionally biased region" description="Polar residues" evidence="1">
    <location>
        <begin position="1146"/>
        <end position="1155"/>
    </location>
</feature>
<feature type="compositionally biased region" description="Gly residues" evidence="1">
    <location>
        <begin position="924"/>
        <end position="939"/>
    </location>
</feature>
<feature type="compositionally biased region" description="Acidic residues" evidence="1">
    <location>
        <begin position="205"/>
        <end position="216"/>
    </location>
</feature>
<feature type="region of interest" description="Disordered" evidence="1">
    <location>
        <begin position="787"/>
        <end position="867"/>
    </location>
</feature>
<feature type="compositionally biased region" description="Low complexity" evidence="1">
    <location>
        <begin position="787"/>
        <end position="805"/>
    </location>
</feature>
<feature type="compositionally biased region" description="Low complexity" evidence="1">
    <location>
        <begin position="858"/>
        <end position="867"/>
    </location>
</feature>
<feature type="region of interest" description="Disordered" evidence="1">
    <location>
        <begin position="1143"/>
        <end position="1201"/>
    </location>
</feature>
<gene>
    <name evidence="2" type="ORF">Cvel_21703</name>
</gene>
<feature type="region of interest" description="Disordered" evidence="1">
    <location>
        <begin position="507"/>
        <end position="538"/>
    </location>
</feature>
<feature type="compositionally biased region" description="Low complexity" evidence="1">
    <location>
        <begin position="1555"/>
        <end position="1568"/>
    </location>
</feature>
<feature type="region of interest" description="Disordered" evidence="1">
    <location>
        <begin position="744"/>
        <end position="774"/>
    </location>
</feature>
<feature type="compositionally biased region" description="Pro residues" evidence="1">
    <location>
        <begin position="1504"/>
        <end position="1541"/>
    </location>
</feature>
<feature type="region of interest" description="Disordered" evidence="1">
    <location>
        <begin position="1016"/>
        <end position="1059"/>
    </location>
</feature>
<proteinExistence type="predicted"/>
<feature type="compositionally biased region" description="Basic and acidic residues" evidence="1">
    <location>
        <begin position="839"/>
        <end position="850"/>
    </location>
</feature>
<feature type="region of interest" description="Disordered" evidence="1">
    <location>
        <begin position="63"/>
        <end position="128"/>
    </location>
</feature>
<sequence>MKEEREKSRPPGSGEVHITVTEAPPDANPFPPPDRSSSIACPDSVAIQRTTLLEHLRLSWSKVTVTSPQERQQSKKPPTPNGVPSNPQKSYQPGEQRPSTRCGGREKERKVVFKDTQTYGTGETGLEYRSNSAGRRDVYIKNSGVDGMGGRCHRDLQGDVHSPSCLPPPSLLGLWRQREVEELSKKLHALERENTLGGEWGVSGDADDFLSDEEEEMDRRDRPSSSTPSSSSCKSTGRGSLSSLNGRRARERISVQPPVFGLTSLNYRGRAIPPQEGGLKEHRRRKSASPCSSKKEKQREGEDEEISPRGGDPTAPPAPLALETLVEELESWAAEILGRQTPTGRCVDPQIAELMAPCRPRRLLSPIPSRKRPQSAPPPHRSDPPWLNSLPPLCVSPVEREVLLSNRHKLREFRSRVESPRYIRWPRMTPQSPTIPTHHSASFGTQSLLFAHRAFPTTSLTLPWETVSPSQANEGSHGASLAIRLRQNAQIPPTLAPPLPTSSCTASMYCLGPPNQPTQSTQKDADGSRSGTPRGIEGSKEQWERFVQMQTQKNNFPTPSVSALVETLARTLFVVGMAGRGAGTGRKSIAVDVSASIPALAAPPLRRASQPLPEEMNNWIRYPRYEAHVYLRGGAPLRALCCGDTRGVRLHFDVAAGVVANCCNRLCRESVQVVASLEEETREKLWGLWHRETGLPCPPPNLSYPLHLLRSLVRLSPSTVSYGTAILKELEAEGSRARAGGTALLGEKSEGADSPSIFRGTDKLDARRSPSADVRVSFSVVSPRPISVFERASPPPGAATGRATPFRPTSHPLPSRSASSAEGGPTPVPCASQRTVGGGDRHGDALVDRPRTHHHSRPSAASSHLHPMLQPVQQQICFDPRPQTEGGSCSRHRVFRVRGVFRRHKSPSPSADAREREVGPSRGSCGGQRGAEGLRGTGGASTRAPPTESVLELNARSSSTCSPRPPWSPDSELRGGRLSRWQGLRGDSAGVRSTTLVSMLTSAFGKYAYMRNRGPGRAPAGAVGSERPRTQPGQSRGLGGVSAKGLGQDGSGQGHRGGRGVFLGLPEEGLASPDGGVYHSRAHSAIGVFPTRGPFHCSPHPCVTPLQQGQGPQGHSPSNLLSLYRKSPAQLALDRVARRAEKAGQGQVQYDGNNFESEEREAAADSLGDLSGSGGEEGEGKPQETRDQSEAPEMGVRETADVGVGNFRAETEGGGAGTSAGAPSCSQSVSLLAGEGTKGGSSLCHSRRAEGGDLATRSQVVEAFGTESRYDHVTVIRRCPQGPPRAPATGSRRPAPLFQPFPLREAAATPGKGVRAGILERHRRRVGGEGNLSTSSDSGEEESDCVMCGRHSRASRANWTTSMRGRHDCHRDSLVLAGGNCRTEASATSLGGSPPRPFAAATATSSRDTGGPVAQQQMQQQNQSNGFEGVEVFFSLQQGGKWKCRRAPDRPQDPSHISFVPSRGGGAVSIPTIQRGGHGYRHQHPGRSSGLSFENPQTSRSLPLPSPKRSPPSSPFSPRPPSAPLPTSPSPFSPHYPPSPIPHSTAHPSPNPVQSHSHAPTSAAHTSATPTHIIPAYTKPNEIVTLPESQDHETKSPPHQAPGMQSFAPSNSPPASLPPSPPQNPRPLHESPEREPTDLFHADRTQEQHLPPFRLRVQPPKTAPPCRRARKARGVHVSATNTCALSPKAPESSVRALSRAKHWVPKSAGRGFDSRRDRMICSDLLWHSSGEAEATSREAIVKGTSNAIRALVANNIQETSREVFSWQDAGPLVRHALIAEDSRDENEELISSRPRSPLNSARQSVHTCAPYHALVMTARNTHTPICSAVNRTEADGGRVLHSRTEGGEGNPRDTNLDITSILKAPPLILPPRLSAADMDQEFQHALAAATPMAAYPVRDLQDRCSSPSHTVTSPLGVVLRSLALHSRRLQEEQSPAWPRAEPTSIQRVAPAKAGHIAMSRPCPQRGGTLSLAPTPRGRGALRSGWAPSRHLSMRPFGRSVSDQPCVDVLKKVNPLGPAMNLPHFLTLRLIDA</sequence>
<feature type="compositionally biased region" description="Basic and acidic residues" evidence="1">
    <location>
        <begin position="103"/>
        <end position="113"/>
    </location>
</feature>
<feature type="compositionally biased region" description="Polar residues" evidence="1">
    <location>
        <begin position="1489"/>
        <end position="1498"/>
    </location>
</feature>
<feature type="compositionally biased region" description="Low complexity" evidence="1">
    <location>
        <begin position="224"/>
        <end position="243"/>
    </location>
</feature>
<feature type="compositionally biased region" description="Gly residues" evidence="1">
    <location>
        <begin position="1036"/>
        <end position="1059"/>
    </location>
</feature>
<feature type="compositionally biased region" description="Pro residues" evidence="1">
    <location>
        <begin position="1611"/>
        <end position="1625"/>
    </location>
</feature>
<feature type="region of interest" description="Disordered" evidence="1">
    <location>
        <begin position="1384"/>
        <end position="1423"/>
    </location>
</feature>